<proteinExistence type="predicted"/>
<dbReference type="PROSITE" id="PS51257">
    <property type="entry name" value="PROKAR_LIPOPROTEIN"/>
    <property type="match status" value="1"/>
</dbReference>
<gene>
    <name evidence="1" type="ORF">A3SI_15216</name>
</gene>
<dbReference type="STRING" id="1189621.A3SI_15216"/>
<keyword evidence="2" id="KW-1185">Reference proteome</keyword>
<dbReference type="RefSeq" id="WP_009056358.1">
    <property type="nucleotide sequence ID" value="NZ_AJYA01000039.1"/>
</dbReference>
<protein>
    <recommendedName>
        <fullName evidence="3">Lipocalin-like domain-containing protein</fullName>
    </recommendedName>
</protein>
<comment type="caution">
    <text evidence="1">The sequence shown here is derived from an EMBL/GenBank/DDBJ whole genome shotgun (WGS) entry which is preliminary data.</text>
</comment>
<evidence type="ECO:0000313" key="1">
    <source>
        <dbReference type="EMBL" id="EIM74790.1"/>
    </source>
</evidence>
<dbReference type="EMBL" id="AJYA01000039">
    <property type="protein sequence ID" value="EIM74790.1"/>
    <property type="molecule type" value="Genomic_DNA"/>
</dbReference>
<dbReference type="Proteomes" id="UP000005551">
    <property type="component" value="Unassembled WGS sequence"/>
</dbReference>
<reference evidence="1 2" key="1">
    <citation type="submission" date="2012-05" db="EMBL/GenBank/DDBJ databases">
        <title>Genome sequence of Nitritalea halalkaliphila LW7.</title>
        <authorList>
            <person name="Jangir P.K."/>
            <person name="Singh A."/>
            <person name="Shivaji S."/>
            <person name="Sharma R."/>
        </authorList>
    </citation>
    <scope>NUCLEOTIDE SEQUENCE [LARGE SCALE GENOMIC DNA]</scope>
    <source>
        <strain evidence="1 2">LW7</strain>
    </source>
</reference>
<dbReference type="AlphaFoldDB" id="I5BYY8"/>
<evidence type="ECO:0008006" key="3">
    <source>
        <dbReference type="Google" id="ProtNLM"/>
    </source>
</evidence>
<name>I5BYY8_9BACT</name>
<evidence type="ECO:0000313" key="2">
    <source>
        <dbReference type="Proteomes" id="UP000005551"/>
    </source>
</evidence>
<organism evidence="1 2">
    <name type="scientific">Nitritalea halalkaliphila LW7</name>
    <dbReference type="NCBI Taxonomy" id="1189621"/>
    <lineage>
        <taxon>Bacteria</taxon>
        <taxon>Pseudomonadati</taxon>
        <taxon>Bacteroidota</taxon>
        <taxon>Cytophagia</taxon>
        <taxon>Cytophagales</taxon>
        <taxon>Cyclobacteriaceae</taxon>
        <taxon>Nitritalea</taxon>
    </lineage>
</organism>
<accession>I5BYY8</accession>
<sequence length="170" mass="18480">MKKLLLVFLVPALLLMSCGTDDEPRVSLLDGSWTLEDASFQADGRVNVGVFPINARLEGETVSTDLIVRFDEILETVSSTGGFEMEAVLSTGGQEAPRQTLLFDGEELLSGTLMREGEVLTISSEGLTIEATIRTLTPNRLVLESSSDIGALIPQELQVETFTLTLNFTR</sequence>